<gene>
    <name evidence="1" type="ORF">WDS16_07905</name>
</gene>
<sequence>MVQSLELLLDDSLDAAVRREWHLLLDADLPSQGRHTGLSNRPHITLSVADELDELDSRIDEEFLNVRFPVRLGAFVVFRGKQSTLARLVVPSKELLVVHGRVSQLAASAEGYRSHTSTGRWTPHVTLARKLTRAELAEAFLRLHTCPSDLVGNISSMRRWDGESKSEWLVR</sequence>
<dbReference type="EMBL" id="CP147846">
    <property type="protein sequence ID" value="WXG70415.1"/>
    <property type="molecule type" value="Genomic_DNA"/>
</dbReference>
<organism evidence="1 2">
    <name type="scientific">Rhodococcus sovatensis</name>
    <dbReference type="NCBI Taxonomy" id="1805840"/>
    <lineage>
        <taxon>Bacteria</taxon>
        <taxon>Bacillati</taxon>
        <taxon>Actinomycetota</taxon>
        <taxon>Actinomycetes</taxon>
        <taxon>Mycobacteriales</taxon>
        <taxon>Nocardiaceae</taxon>
        <taxon>Rhodococcus</taxon>
    </lineage>
</organism>
<dbReference type="RefSeq" id="WP_338891806.1">
    <property type="nucleotide sequence ID" value="NZ_CP147846.1"/>
</dbReference>
<proteinExistence type="predicted"/>
<dbReference type="GO" id="GO:0016874">
    <property type="term" value="F:ligase activity"/>
    <property type="evidence" value="ECO:0007669"/>
    <property type="project" value="UniProtKB-KW"/>
</dbReference>
<dbReference type="Pfam" id="PF13563">
    <property type="entry name" value="2_5_RNA_ligase2"/>
    <property type="match status" value="1"/>
</dbReference>
<keyword evidence="1" id="KW-0436">Ligase</keyword>
<dbReference type="InterPro" id="IPR009097">
    <property type="entry name" value="Cyclic_Pdiesterase"/>
</dbReference>
<dbReference type="Proteomes" id="UP001432000">
    <property type="component" value="Chromosome"/>
</dbReference>
<protein>
    <submittedName>
        <fullName evidence="1">2'-5' RNA ligase family protein</fullName>
    </submittedName>
</protein>
<dbReference type="Gene3D" id="3.90.1140.10">
    <property type="entry name" value="Cyclic phosphodiesterase"/>
    <property type="match status" value="1"/>
</dbReference>
<name>A0ABZ2PQ70_9NOCA</name>
<evidence type="ECO:0000313" key="2">
    <source>
        <dbReference type="Proteomes" id="UP001432000"/>
    </source>
</evidence>
<evidence type="ECO:0000313" key="1">
    <source>
        <dbReference type="EMBL" id="WXG70415.1"/>
    </source>
</evidence>
<dbReference type="SUPFAM" id="SSF55144">
    <property type="entry name" value="LigT-like"/>
    <property type="match status" value="1"/>
</dbReference>
<keyword evidence="2" id="KW-1185">Reference proteome</keyword>
<reference evidence="1 2" key="1">
    <citation type="submission" date="2024-03" db="EMBL/GenBank/DDBJ databases">
        <title>Natural products discovery in diverse microorganisms through a two-stage MS feature dereplication strategy.</title>
        <authorList>
            <person name="Zhang R."/>
        </authorList>
    </citation>
    <scope>NUCLEOTIDE SEQUENCE [LARGE SCALE GENOMIC DNA]</scope>
    <source>
        <strain evidence="1 2">18930</strain>
    </source>
</reference>
<accession>A0ABZ2PQ70</accession>